<dbReference type="GO" id="GO:0043565">
    <property type="term" value="F:sequence-specific DNA binding"/>
    <property type="evidence" value="ECO:0007669"/>
    <property type="project" value="InterPro"/>
</dbReference>
<evidence type="ECO:0000259" key="4">
    <source>
        <dbReference type="PROSITE" id="PS01124"/>
    </source>
</evidence>
<evidence type="ECO:0000313" key="6">
    <source>
        <dbReference type="Proteomes" id="UP000320042"/>
    </source>
</evidence>
<dbReference type="EMBL" id="VOEJ01000005">
    <property type="protein sequence ID" value="TWR28904.1"/>
    <property type="molecule type" value="Genomic_DNA"/>
</dbReference>
<reference evidence="5 6" key="1">
    <citation type="submission" date="2019-07" db="EMBL/GenBank/DDBJ databases">
        <authorList>
            <person name="Kim J."/>
        </authorList>
    </citation>
    <scope>NUCLEOTIDE SEQUENCE [LARGE SCALE GENOMIC DNA]</scope>
    <source>
        <strain evidence="6">dk17</strain>
    </source>
</reference>
<name>A0A563UC37_9SPHI</name>
<dbReference type="AlphaFoldDB" id="A0A563UC37"/>
<keyword evidence="2" id="KW-0238">DNA-binding</keyword>
<dbReference type="PANTHER" id="PTHR46796:SF13">
    <property type="entry name" value="HTH-TYPE TRANSCRIPTIONAL ACTIVATOR RHAS"/>
    <property type="match status" value="1"/>
</dbReference>
<keyword evidence="6" id="KW-1185">Reference proteome</keyword>
<gene>
    <name evidence="5" type="ORF">FPZ43_11605</name>
</gene>
<evidence type="ECO:0000256" key="3">
    <source>
        <dbReference type="ARBA" id="ARBA00023163"/>
    </source>
</evidence>
<dbReference type="OrthoDB" id="662446at2"/>
<dbReference type="Gene3D" id="1.10.10.60">
    <property type="entry name" value="Homeodomain-like"/>
    <property type="match status" value="1"/>
</dbReference>
<evidence type="ECO:0000256" key="2">
    <source>
        <dbReference type="ARBA" id="ARBA00023125"/>
    </source>
</evidence>
<sequence length="281" mass="32002">MISEFKPVYPVSPLLKEYIYCFYTLKSDADNFQSRHYSFPHTFNAVTIYCGASIHYTGGQLAVTGNGSNNISCVLQGKRQSPLLVDMGGVLSRVTILFKPLGLNHFIDEALGDLITADPCLFNAWTIPADLFDDTRSVQMQLLENLLIRYYRPFTQRSLQQALELLADVHSDRSMEMVAATAGLSLRTFNRLFKKHLGVSPITHQRIARFRYSLENKLFDERSKSLSDITHESNFYDQSYLIKFYRQFTGSNPSDLLCKLAQVGDSRLVFEFKTYNPVKSG</sequence>
<dbReference type="Proteomes" id="UP000320042">
    <property type="component" value="Unassembled WGS sequence"/>
</dbReference>
<dbReference type="GO" id="GO:0003700">
    <property type="term" value="F:DNA-binding transcription factor activity"/>
    <property type="evidence" value="ECO:0007669"/>
    <property type="project" value="InterPro"/>
</dbReference>
<evidence type="ECO:0000313" key="5">
    <source>
        <dbReference type="EMBL" id="TWR28904.1"/>
    </source>
</evidence>
<accession>A0A563UC37</accession>
<dbReference type="InterPro" id="IPR018062">
    <property type="entry name" value="HTH_AraC-typ_CS"/>
</dbReference>
<feature type="domain" description="HTH araC/xylS-type" evidence="4">
    <location>
        <begin position="160"/>
        <end position="259"/>
    </location>
</feature>
<proteinExistence type="predicted"/>
<evidence type="ECO:0000256" key="1">
    <source>
        <dbReference type="ARBA" id="ARBA00023015"/>
    </source>
</evidence>
<dbReference type="SUPFAM" id="SSF46689">
    <property type="entry name" value="Homeodomain-like"/>
    <property type="match status" value="1"/>
</dbReference>
<dbReference type="PANTHER" id="PTHR46796">
    <property type="entry name" value="HTH-TYPE TRANSCRIPTIONAL ACTIVATOR RHAS-RELATED"/>
    <property type="match status" value="1"/>
</dbReference>
<comment type="caution">
    <text evidence="5">The sequence shown here is derived from an EMBL/GenBank/DDBJ whole genome shotgun (WGS) entry which is preliminary data.</text>
</comment>
<dbReference type="InterPro" id="IPR009057">
    <property type="entry name" value="Homeodomain-like_sf"/>
</dbReference>
<protein>
    <submittedName>
        <fullName evidence="5">AraC family transcriptional regulator</fullName>
    </submittedName>
</protein>
<dbReference type="InterPro" id="IPR018060">
    <property type="entry name" value="HTH_AraC"/>
</dbReference>
<dbReference type="PROSITE" id="PS01124">
    <property type="entry name" value="HTH_ARAC_FAMILY_2"/>
    <property type="match status" value="1"/>
</dbReference>
<dbReference type="RefSeq" id="WP_146382090.1">
    <property type="nucleotide sequence ID" value="NZ_VOEJ01000005.1"/>
</dbReference>
<dbReference type="SMART" id="SM00342">
    <property type="entry name" value="HTH_ARAC"/>
    <property type="match status" value="1"/>
</dbReference>
<dbReference type="InterPro" id="IPR050204">
    <property type="entry name" value="AraC_XylS_family_regulators"/>
</dbReference>
<keyword evidence="1" id="KW-0805">Transcription regulation</keyword>
<dbReference type="Pfam" id="PF12833">
    <property type="entry name" value="HTH_18"/>
    <property type="match status" value="1"/>
</dbReference>
<keyword evidence="3" id="KW-0804">Transcription</keyword>
<organism evidence="5 6">
    <name type="scientific">Mucilaginibacter pallidiroseus</name>
    <dbReference type="NCBI Taxonomy" id="2599295"/>
    <lineage>
        <taxon>Bacteria</taxon>
        <taxon>Pseudomonadati</taxon>
        <taxon>Bacteroidota</taxon>
        <taxon>Sphingobacteriia</taxon>
        <taxon>Sphingobacteriales</taxon>
        <taxon>Sphingobacteriaceae</taxon>
        <taxon>Mucilaginibacter</taxon>
    </lineage>
</organism>
<dbReference type="PROSITE" id="PS00041">
    <property type="entry name" value="HTH_ARAC_FAMILY_1"/>
    <property type="match status" value="1"/>
</dbReference>